<keyword evidence="1" id="KW-0732">Signal</keyword>
<protein>
    <recommendedName>
        <fullName evidence="4">Outer membrane protein</fullName>
    </recommendedName>
</protein>
<gene>
    <name evidence="2" type="ORF">BC659_0047</name>
</gene>
<feature type="chain" id="PRO_5020741188" description="Outer membrane protein" evidence="1">
    <location>
        <begin position="20"/>
        <end position="158"/>
    </location>
</feature>
<comment type="caution">
    <text evidence="2">The sequence shown here is derived from an EMBL/GenBank/DDBJ whole genome shotgun (WGS) entry which is preliminary data.</text>
</comment>
<feature type="signal peptide" evidence="1">
    <location>
        <begin position="1"/>
        <end position="19"/>
    </location>
</feature>
<name>A0A4R6IZV3_9BACT</name>
<dbReference type="EMBL" id="SNWP01000010">
    <property type="protein sequence ID" value="TDO27991.1"/>
    <property type="molecule type" value="Genomic_DNA"/>
</dbReference>
<dbReference type="AlphaFoldDB" id="A0A4R6IZV3"/>
<dbReference type="Proteomes" id="UP000295741">
    <property type="component" value="Unassembled WGS sequence"/>
</dbReference>
<evidence type="ECO:0000313" key="3">
    <source>
        <dbReference type="Proteomes" id="UP000295741"/>
    </source>
</evidence>
<organism evidence="2 3">
    <name type="scientific">Sediminibacterium goheungense</name>
    <dbReference type="NCBI Taxonomy" id="1086393"/>
    <lineage>
        <taxon>Bacteria</taxon>
        <taxon>Pseudomonadati</taxon>
        <taxon>Bacteroidota</taxon>
        <taxon>Chitinophagia</taxon>
        <taxon>Chitinophagales</taxon>
        <taxon>Chitinophagaceae</taxon>
        <taxon>Sediminibacterium</taxon>
    </lineage>
</organism>
<reference evidence="2 3" key="1">
    <citation type="submission" date="2019-03" db="EMBL/GenBank/DDBJ databases">
        <title>Genomic Encyclopedia of Archaeal and Bacterial Type Strains, Phase II (KMG-II): from individual species to whole genera.</title>
        <authorList>
            <person name="Goeker M."/>
        </authorList>
    </citation>
    <scope>NUCLEOTIDE SEQUENCE [LARGE SCALE GENOMIC DNA]</scope>
    <source>
        <strain evidence="2 3">DSM 28323</strain>
    </source>
</reference>
<evidence type="ECO:0008006" key="4">
    <source>
        <dbReference type="Google" id="ProtNLM"/>
    </source>
</evidence>
<dbReference type="OrthoDB" id="978645at2"/>
<proteinExistence type="predicted"/>
<keyword evidence="3" id="KW-1185">Reference proteome</keyword>
<accession>A0A4R6IZV3</accession>
<evidence type="ECO:0000313" key="2">
    <source>
        <dbReference type="EMBL" id="TDO27991.1"/>
    </source>
</evidence>
<sequence length="158" mass="17355">MKRIVLFTLIVFTASVAMAQSTGSTYKTALGVKVYPGAISVKHFVKTNAAVEGLGYISNDGFRLTGLYEYHGDFTGVEGLKWYVGGGAHLGVWSDNWRNRYPTRNDGLAIGVDGVLGIDYKIKGAPLNLSFDWQPSFNFIGYNYFEGGWGGIGIRYTF</sequence>
<evidence type="ECO:0000256" key="1">
    <source>
        <dbReference type="SAM" id="SignalP"/>
    </source>
</evidence>
<dbReference type="RefSeq" id="WP_133472560.1">
    <property type="nucleotide sequence ID" value="NZ_SNWP01000010.1"/>
</dbReference>